<feature type="coiled-coil region" evidence="1">
    <location>
        <begin position="1"/>
        <end position="39"/>
    </location>
</feature>
<evidence type="ECO:0000313" key="2">
    <source>
        <dbReference type="EMBL" id="MXO63954.1"/>
    </source>
</evidence>
<evidence type="ECO:0000256" key="1">
    <source>
        <dbReference type="SAM" id="Coils"/>
    </source>
</evidence>
<protein>
    <submittedName>
        <fullName evidence="2">Uncharacterized protein</fullName>
    </submittedName>
</protein>
<accession>A0A844YM04</accession>
<dbReference type="Proteomes" id="UP000445582">
    <property type="component" value="Unassembled WGS sequence"/>
</dbReference>
<proteinExistence type="predicted"/>
<dbReference type="AlphaFoldDB" id="A0A844YM04"/>
<reference evidence="2 3" key="1">
    <citation type="submission" date="2019-12" db="EMBL/GenBank/DDBJ databases">
        <title>Genomic-based taxomic classification of the family Erythrobacteraceae.</title>
        <authorList>
            <person name="Xu L."/>
        </authorList>
    </citation>
    <scope>NUCLEOTIDE SEQUENCE [LARGE SCALE GENOMIC DNA]</scope>
    <source>
        <strain evidence="2 3">MCCC 1A09965</strain>
    </source>
</reference>
<name>A0A844YM04_9SPHN</name>
<dbReference type="EMBL" id="WTYN01000005">
    <property type="protein sequence ID" value="MXO63954.1"/>
    <property type="molecule type" value="Genomic_DNA"/>
</dbReference>
<dbReference type="RefSeq" id="WP_160677198.1">
    <property type="nucleotide sequence ID" value="NZ_WTYN01000005.1"/>
</dbReference>
<keyword evidence="1" id="KW-0175">Coiled coil</keyword>
<keyword evidence="3" id="KW-1185">Reference proteome</keyword>
<evidence type="ECO:0000313" key="3">
    <source>
        <dbReference type="Proteomes" id="UP000445582"/>
    </source>
</evidence>
<organism evidence="2 3">
    <name type="scientific">Qipengyuania oceanensis</name>
    <dbReference type="NCBI Taxonomy" id="1463597"/>
    <lineage>
        <taxon>Bacteria</taxon>
        <taxon>Pseudomonadati</taxon>
        <taxon>Pseudomonadota</taxon>
        <taxon>Alphaproteobacteria</taxon>
        <taxon>Sphingomonadales</taxon>
        <taxon>Erythrobacteraceae</taxon>
        <taxon>Qipengyuania</taxon>
    </lineage>
</organism>
<gene>
    <name evidence="2" type="ORF">GRI48_13165</name>
</gene>
<comment type="caution">
    <text evidence="2">The sequence shown here is derived from an EMBL/GenBank/DDBJ whole genome shotgun (WGS) entry which is preliminary data.</text>
</comment>
<sequence>MDDEKRTLQHKLQNAEQEKRALKSLLDKAADEIDDLAEADCSQSAIERAKTQAERLRKIGNPNSES</sequence>